<dbReference type="FunCoup" id="A0A0V0QA80">
    <property type="interactions" value="393"/>
</dbReference>
<sequence length="565" mass="65509">MLKAEINQKIEKRIQVLQYEEQIDEQNEEQKSLFFINLIKQYHKFQLKYDLYVGDYGAHGLEELVLKQFGNLVVFVKLTGDPNVPEGKPTIFVRMDEDFQKGYGNIFLGDTGFENPRKGPCYIEFQNQELGQNDQQKVLSANWYIYQGGDFYFKSGYDIWQKNYQYQAEIDPLTGGLVFTEEEKEESQFSEIQSKIKNVKASTYNVNATFDPIPSQLGAQDRFNLIKSFADEIIQEDELLKKLQENTFLRAYDGFEPSGRMHIAQGILRAINVNKLVDAGFIFLFWVADWFAMLNNKMGGDLEKIRLVGRYFIEVWKAAGMKMHNVKFLWASEEINKKPDEYWFRVLNIARHFSNTRITRCQQIMGREESGDLKVAQMFYPVMQCADIFFLKADVCSLGKDQRKVNMLAREYAVSNKEVFSPCIVSHGMLSGLKEGQEKMSKSHPDSAIFMEDSADDVNKKIKKAFCPEKIEEKNPILDYCKTIIFPAKNRLLIERTEQNGGNVEFATYEKLRDQYVEGQIHPVDLKKSVAKAINELLEPVRQHFENDPEAKQLLATIRSFQVTR</sequence>
<comment type="similarity">
    <text evidence="3 13">Belongs to the class-I aminoacyl-tRNA synthetase family.</text>
</comment>
<dbReference type="SUPFAM" id="SSF52374">
    <property type="entry name" value="Nucleotidylyl transferase"/>
    <property type="match status" value="1"/>
</dbReference>
<keyword evidence="9 13" id="KW-0648">Protein biosynthesis</keyword>
<dbReference type="AlphaFoldDB" id="A0A0V0QA80"/>
<evidence type="ECO:0000256" key="5">
    <source>
        <dbReference type="ARBA" id="ARBA00022490"/>
    </source>
</evidence>
<dbReference type="Pfam" id="PF00579">
    <property type="entry name" value="tRNA-synt_1b"/>
    <property type="match status" value="1"/>
</dbReference>
<keyword evidence="10 13" id="KW-0030">Aminoacyl-tRNA synthetase</keyword>
<evidence type="ECO:0000256" key="12">
    <source>
        <dbReference type="ARBA" id="ARBA00048248"/>
    </source>
</evidence>
<evidence type="ECO:0000256" key="7">
    <source>
        <dbReference type="ARBA" id="ARBA00022741"/>
    </source>
</evidence>
<dbReference type="EMBL" id="LDAU01000220">
    <property type="protein sequence ID" value="KRW99149.1"/>
    <property type="molecule type" value="Genomic_DNA"/>
</dbReference>
<evidence type="ECO:0000256" key="11">
    <source>
        <dbReference type="ARBA" id="ARBA00033323"/>
    </source>
</evidence>
<evidence type="ECO:0000256" key="10">
    <source>
        <dbReference type="ARBA" id="ARBA00023146"/>
    </source>
</evidence>
<evidence type="ECO:0000313" key="14">
    <source>
        <dbReference type="EMBL" id="KRW99149.1"/>
    </source>
</evidence>
<evidence type="ECO:0000256" key="8">
    <source>
        <dbReference type="ARBA" id="ARBA00022840"/>
    </source>
</evidence>
<dbReference type="InParanoid" id="A0A0V0QA80"/>
<evidence type="ECO:0000256" key="9">
    <source>
        <dbReference type="ARBA" id="ARBA00022917"/>
    </source>
</evidence>
<evidence type="ECO:0000256" key="6">
    <source>
        <dbReference type="ARBA" id="ARBA00022598"/>
    </source>
</evidence>
<dbReference type="InterPro" id="IPR014729">
    <property type="entry name" value="Rossmann-like_a/b/a_fold"/>
</dbReference>
<dbReference type="OrthoDB" id="197206at2759"/>
<evidence type="ECO:0000256" key="4">
    <source>
        <dbReference type="ARBA" id="ARBA00013160"/>
    </source>
</evidence>
<comment type="caution">
    <text evidence="14">The sequence shown here is derived from an EMBL/GenBank/DDBJ whole genome shotgun (WGS) entry which is preliminary data.</text>
</comment>
<dbReference type="InterPro" id="IPR002305">
    <property type="entry name" value="aa-tRNA-synth_Ic"/>
</dbReference>
<comment type="function">
    <text evidence="1">Catalyzes the attachment of tyrosine to tRNA(Tyr) in a two-step reaction: tyrosine is first activated by ATP to form Tyr-AMP and then transferred to the acceptor end of tRNA(Tyr).</text>
</comment>
<comment type="subcellular location">
    <subcellularLocation>
        <location evidence="2">Cytoplasm</location>
        <location evidence="2">Cytosol</location>
    </subcellularLocation>
</comment>
<keyword evidence="6 13" id="KW-0436">Ligase</keyword>
<dbReference type="PANTHER" id="PTHR46264">
    <property type="entry name" value="TYROSINE-TRNA LIGASE"/>
    <property type="match status" value="1"/>
</dbReference>
<dbReference type="NCBIfam" id="NF006330">
    <property type="entry name" value="PRK08560.1"/>
    <property type="match status" value="1"/>
</dbReference>
<dbReference type="InterPro" id="IPR050489">
    <property type="entry name" value="Tyr-tRNA_synthase"/>
</dbReference>
<evidence type="ECO:0000256" key="2">
    <source>
        <dbReference type="ARBA" id="ARBA00004514"/>
    </source>
</evidence>
<name>A0A0V0QA80_PSEPJ</name>
<evidence type="ECO:0000256" key="1">
    <source>
        <dbReference type="ARBA" id="ARBA00002025"/>
    </source>
</evidence>
<evidence type="ECO:0000256" key="3">
    <source>
        <dbReference type="ARBA" id="ARBA00005594"/>
    </source>
</evidence>
<dbReference type="Pfam" id="PF12014">
    <property type="entry name" value="Cyclin_D1_bind"/>
    <property type="match status" value="1"/>
</dbReference>
<evidence type="ECO:0000256" key="13">
    <source>
        <dbReference type="RuleBase" id="RU363036"/>
    </source>
</evidence>
<keyword evidence="8 13" id="KW-0067">ATP-binding</keyword>
<proteinExistence type="inferred from homology"/>
<keyword evidence="7 13" id="KW-0547">Nucleotide-binding</keyword>
<dbReference type="GO" id="GO:0004831">
    <property type="term" value="F:tyrosine-tRNA ligase activity"/>
    <property type="evidence" value="ECO:0007669"/>
    <property type="project" value="UniProtKB-EC"/>
</dbReference>
<gene>
    <name evidence="14" type="ORF">PPERSA_07392</name>
</gene>
<evidence type="ECO:0000313" key="15">
    <source>
        <dbReference type="Proteomes" id="UP000054937"/>
    </source>
</evidence>
<dbReference type="GO" id="GO:0006437">
    <property type="term" value="P:tyrosyl-tRNA aminoacylation"/>
    <property type="evidence" value="ECO:0007669"/>
    <property type="project" value="TreeGrafter"/>
</dbReference>
<organism evidence="14 15">
    <name type="scientific">Pseudocohnilembus persalinus</name>
    <name type="common">Ciliate</name>
    <dbReference type="NCBI Taxonomy" id="266149"/>
    <lineage>
        <taxon>Eukaryota</taxon>
        <taxon>Sar</taxon>
        <taxon>Alveolata</taxon>
        <taxon>Ciliophora</taxon>
        <taxon>Intramacronucleata</taxon>
        <taxon>Oligohymenophorea</taxon>
        <taxon>Scuticociliatia</taxon>
        <taxon>Philasterida</taxon>
        <taxon>Pseudocohnilembidae</taxon>
        <taxon>Pseudocohnilembus</taxon>
    </lineage>
</organism>
<dbReference type="EC" id="6.1.1.1" evidence="4"/>
<dbReference type="FunFam" id="3.40.50.620:FF:000085">
    <property type="entry name" value="Tyrosine--tRNA ligase 1 cytoplasmic"/>
    <property type="match status" value="1"/>
</dbReference>
<dbReference type="Gene3D" id="3.40.50.620">
    <property type="entry name" value="HUPs"/>
    <property type="match status" value="2"/>
</dbReference>
<protein>
    <recommendedName>
        <fullName evidence="4">tyrosine--tRNA ligase</fullName>
        <ecNumber evidence="4">6.1.1.1</ecNumber>
    </recommendedName>
    <alternativeName>
        <fullName evidence="11">Tyrosyl-tRNA synthetase</fullName>
    </alternativeName>
</protein>
<reference evidence="14 15" key="1">
    <citation type="journal article" date="2015" name="Sci. Rep.">
        <title>Genome of the facultative scuticociliatosis pathogen Pseudocohnilembus persalinus provides insight into its virulence through horizontal gene transfer.</title>
        <authorList>
            <person name="Xiong J."/>
            <person name="Wang G."/>
            <person name="Cheng J."/>
            <person name="Tian M."/>
            <person name="Pan X."/>
            <person name="Warren A."/>
            <person name="Jiang C."/>
            <person name="Yuan D."/>
            <person name="Miao W."/>
        </authorList>
    </citation>
    <scope>NUCLEOTIDE SEQUENCE [LARGE SCALE GENOMIC DNA]</scope>
    <source>
        <strain evidence="14">36N120E</strain>
    </source>
</reference>
<comment type="catalytic activity">
    <reaction evidence="12">
        <text>tRNA(Tyr) + L-tyrosine + ATP = L-tyrosyl-tRNA(Tyr) + AMP + diphosphate + H(+)</text>
        <dbReference type="Rhea" id="RHEA:10220"/>
        <dbReference type="Rhea" id="RHEA-COMP:9706"/>
        <dbReference type="Rhea" id="RHEA-COMP:9707"/>
        <dbReference type="ChEBI" id="CHEBI:15378"/>
        <dbReference type="ChEBI" id="CHEBI:30616"/>
        <dbReference type="ChEBI" id="CHEBI:33019"/>
        <dbReference type="ChEBI" id="CHEBI:58315"/>
        <dbReference type="ChEBI" id="CHEBI:78442"/>
        <dbReference type="ChEBI" id="CHEBI:78536"/>
        <dbReference type="ChEBI" id="CHEBI:456215"/>
        <dbReference type="EC" id="6.1.1.1"/>
    </reaction>
</comment>
<dbReference type="Proteomes" id="UP000054937">
    <property type="component" value="Unassembled WGS sequence"/>
</dbReference>
<dbReference type="PANTHER" id="PTHR46264:SF4">
    <property type="entry name" value="TYROSINE--TRNA LIGASE, CYTOPLASMIC"/>
    <property type="match status" value="1"/>
</dbReference>
<keyword evidence="5" id="KW-0963">Cytoplasm</keyword>
<accession>A0A0V0QA80</accession>
<keyword evidence="15" id="KW-1185">Reference proteome</keyword>
<dbReference type="GO" id="GO:0005524">
    <property type="term" value="F:ATP binding"/>
    <property type="evidence" value="ECO:0007669"/>
    <property type="project" value="UniProtKB-KW"/>
</dbReference>
<dbReference type="FunFam" id="3.40.50.620:FF:000103">
    <property type="entry name" value="tyrosine--tRNA ligase 1, cytoplasmic"/>
    <property type="match status" value="1"/>
</dbReference>
<dbReference type="GO" id="GO:0005829">
    <property type="term" value="C:cytosol"/>
    <property type="evidence" value="ECO:0007669"/>
    <property type="project" value="UniProtKB-SubCell"/>
</dbReference>